<gene>
    <name evidence="1" type="ORF">S01H1_19443</name>
</gene>
<accession>X0U1L2</accession>
<dbReference type="AlphaFoldDB" id="X0U1L2"/>
<reference evidence="1" key="1">
    <citation type="journal article" date="2014" name="Front. Microbiol.">
        <title>High frequency of phylogenetically diverse reductive dehalogenase-homologous genes in deep subseafloor sedimentary metagenomes.</title>
        <authorList>
            <person name="Kawai M."/>
            <person name="Futagami T."/>
            <person name="Toyoda A."/>
            <person name="Takaki Y."/>
            <person name="Nishi S."/>
            <person name="Hori S."/>
            <person name="Arai W."/>
            <person name="Tsubouchi T."/>
            <person name="Morono Y."/>
            <person name="Uchiyama I."/>
            <person name="Ito T."/>
            <person name="Fujiyama A."/>
            <person name="Inagaki F."/>
            <person name="Takami H."/>
        </authorList>
    </citation>
    <scope>NUCLEOTIDE SEQUENCE</scope>
    <source>
        <strain evidence="1">Expedition CK06-06</strain>
    </source>
</reference>
<dbReference type="EMBL" id="BARS01010503">
    <property type="protein sequence ID" value="GAF94297.1"/>
    <property type="molecule type" value="Genomic_DNA"/>
</dbReference>
<comment type="caution">
    <text evidence="1">The sequence shown here is derived from an EMBL/GenBank/DDBJ whole genome shotgun (WGS) entry which is preliminary data.</text>
</comment>
<organism evidence="1">
    <name type="scientific">marine sediment metagenome</name>
    <dbReference type="NCBI Taxonomy" id="412755"/>
    <lineage>
        <taxon>unclassified sequences</taxon>
        <taxon>metagenomes</taxon>
        <taxon>ecological metagenomes</taxon>
    </lineage>
</organism>
<protein>
    <submittedName>
        <fullName evidence="1">Uncharacterized protein</fullName>
    </submittedName>
</protein>
<sequence length="164" mass="18623">MEDKMRYREISDQVEGQICRCKAKELLLEDYNFMEPRVFRQYEGIADRDTLRGAVVDSEWTIELMPSKGTIVLVDPAVPRARTLRELDEIRKKVACDSDIERFCATSFEFQMRMFEEEHDPQAEEIAADAQADAEAEAAEAMVAAAAEAEIARAEAAEAARERI</sequence>
<proteinExistence type="predicted"/>
<evidence type="ECO:0000313" key="1">
    <source>
        <dbReference type="EMBL" id="GAF94297.1"/>
    </source>
</evidence>
<name>X0U1L2_9ZZZZ</name>